<dbReference type="InterPro" id="IPR018712">
    <property type="entry name" value="Tle1-like_cat"/>
</dbReference>
<accession>A0ABR3SDI2</accession>
<feature type="compositionally biased region" description="Basic residues" evidence="1">
    <location>
        <begin position="839"/>
        <end position="849"/>
    </location>
</feature>
<name>A0ABR3SDI2_9PEZI</name>
<reference evidence="4 5" key="1">
    <citation type="submission" date="2024-02" db="EMBL/GenBank/DDBJ databases">
        <title>De novo assembly and annotation of 12 fungi associated with fruit tree decline syndrome in Ontario, Canada.</title>
        <authorList>
            <person name="Sulman M."/>
            <person name="Ellouze W."/>
            <person name="Ilyukhin E."/>
        </authorList>
    </citation>
    <scope>NUCLEOTIDE SEQUENCE [LARGE SCALE GENOMIC DNA]</scope>
    <source>
        <strain evidence="4 5">M1-105</strain>
    </source>
</reference>
<dbReference type="Pfam" id="PF09994">
    <property type="entry name" value="T6SS_Tle1-like_cat"/>
    <property type="match status" value="1"/>
</dbReference>
<dbReference type="PANTHER" id="PTHR33840:SF1">
    <property type="entry name" value="TLE1 PHOSPHOLIPASE DOMAIN-CONTAINING PROTEIN"/>
    <property type="match status" value="1"/>
</dbReference>
<evidence type="ECO:0000256" key="1">
    <source>
        <dbReference type="SAM" id="MobiDB-lite"/>
    </source>
</evidence>
<feature type="domain" description="T6SS Phospholipase effector Tle1-like catalytic" evidence="3">
    <location>
        <begin position="194"/>
        <end position="429"/>
    </location>
</feature>
<feature type="region of interest" description="Disordered" evidence="1">
    <location>
        <begin position="832"/>
        <end position="869"/>
    </location>
</feature>
<evidence type="ECO:0000259" key="3">
    <source>
        <dbReference type="Pfam" id="PF09994"/>
    </source>
</evidence>
<evidence type="ECO:0000256" key="2">
    <source>
        <dbReference type="SAM" id="SignalP"/>
    </source>
</evidence>
<dbReference type="EMBL" id="JAJVDC020000220">
    <property type="protein sequence ID" value="KAL1617902.1"/>
    <property type="molecule type" value="Genomic_DNA"/>
</dbReference>
<evidence type="ECO:0000313" key="4">
    <source>
        <dbReference type="EMBL" id="KAL1617902.1"/>
    </source>
</evidence>
<dbReference type="PANTHER" id="PTHR33840">
    <property type="match status" value="1"/>
</dbReference>
<protein>
    <recommendedName>
        <fullName evidence="3">T6SS Phospholipase effector Tle1-like catalytic domain-containing protein</fullName>
    </recommendedName>
</protein>
<feature type="signal peptide" evidence="2">
    <location>
        <begin position="1"/>
        <end position="26"/>
    </location>
</feature>
<keyword evidence="5" id="KW-1185">Reference proteome</keyword>
<evidence type="ECO:0000313" key="5">
    <source>
        <dbReference type="Proteomes" id="UP001521116"/>
    </source>
</evidence>
<keyword evidence="2" id="KW-0732">Signal</keyword>
<sequence length="869" mass="99787">MTTVPNMKITAIIASVASLMPIMASAAIDTTPFKMIAVSDNTSINGAVLKATERFFFIGKETNSTCGDVDPVLAMGNINGTLTMYHSPAANYSQTAYVDISGVADGLFAYSPQGYKSVPNNDYPYLNTFSRVADKLYYEGHGWLACSGTEGEFWVYSEREYGKPEIYKKECIPFDIRTEKVANATSCEYFCHFSNDEIFLFGFSRGAYTARVLSGLVTEMGLLKPQHLHEFPRAFEIYKTLSSKASKKINKDKSLGRKAAKKAKNEELSLQWTNSVVGSLPTSDREFWHGLSTKTYGNVKIKVVGVWDTVGALGIPQSWLSEIIPWLNQRHQFHNSGLNTRIENAFQALALDEHRGAFPPTLWYLPEHLIGHPECPNLKQCWFPGYHESIGGGVKLQYDLASWFPYLMNLTMPDTSQMHEVTLAWMCDQVNGLLKFDRAATQAILLKNGRTRPEWAACKEFDMLTILRFFKLKCFGDSRTRKPGQYFERHTNETMHPSVYFRTSEVKRLHYTGRPLRERFVWVYCAWLPQFHLNVATLVSLLTQTFRLLSVILFYAGTPIRILIPSIWELLRDLWNVGGGLIHLVAASIAHVGRLLQRFPFAFGYLDEPLWTWQERSTDLHKADGATWVRRKVPWSVMMQNGQEEVHLQEWVIRESPEQDINFEKEMLPVKVWNKLNARNSGSIKQAEKYPDYRTQFWTRTDWEHRHDKLPSHRPVDQHLTILHPLRALYNNIQHTFGTAQNVHKTIHRIEDKVHHDIRNFPHKFHDTLDKKADLMHQRFHNAIGVAHHAVDRAHDGIEGIHERTHEHLNHLHHGIEGMHDHTRQMFAELHDSRDHSHLGKKNKKHKGNKGMSGEDEDLNNGGAVQHVY</sequence>
<comment type="caution">
    <text evidence="4">The sequence shown here is derived from an EMBL/GenBank/DDBJ whole genome shotgun (WGS) entry which is preliminary data.</text>
</comment>
<organism evidence="4 5">
    <name type="scientific">Neofusicoccum ribis</name>
    <dbReference type="NCBI Taxonomy" id="45134"/>
    <lineage>
        <taxon>Eukaryota</taxon>
        <taxon>Fungi</taxon>
        <taxon>Dikarya</taxon>
        <taxon>Ascomycota</taxon>
        <taxon>Pezizomycotina</taxon>
        <taxon>Dothideomycetes</taxon>
        <taxon>Dothideomycetes incertae sedis</taxon>
        <taxon>Botryosphaeriales</taxon>
        <taxon>Botryosphaeriaceae</taxon>
        <taxon>Neofusicoccum</taxon>
    </lineage>
</organism>
<gene>
    <name evidence="4" type="ORF">SLS56_010780</name>
</gene>
<feature type="chain" id="PRO_5045163089" description="T6SS Phospholipase effector Tle1-like catalytic domain-containing protein" evidence="2">
    <location>
        <begin position="27"/>
        <end position="869"/>
    </location>
</feature>
<dbReference type="Proteomes" id="UP001521116">
    <property type="component" value="Unassembled WGS sequence"/>
</dbReference>
<proteinExistence type="predicted"/>